<dbReference type="EMBL" id="CH473972">
    <property type="protein sequence ID" value="EDL92519.1"/>
    <property type="molecule type" value="Genomic_DNA"/>
</dbReference>
<dbReference type="Proteomes" id="UP000234681">
    <property type="component" value="Chromosome 19"/>
</dbReference>
<dbReference type="AlphaFoldDB" id="A6IZ41"/>
<protein>
    <submittedName>
        <fullName evidence="1">RCG51548</fullName>
    </submittedName>
</protein>
<name>A6IZ41_RAT</name>
<feature type="non-terminal residue" evidence="1">
    <location>
        <position position="1"/>
    </location>
</feature>
<gene>
    <name evidence="1" type="ORF">rCG_51548</name>
</gene>
<reference evidence="2" key="1">
    <citation type="submission" date="2005-09" db="EMBL/GenBank/DDBJ databases">
        <authorList>
            <person name="Mural R.J."/>
            <person name="Li P.W."/>
            <person name="Adams M.D."/>
            <person name="Amanatides P.G."/>
            <person name="Baden-Tillson H."/>
            <person name="Barnstead M."/>
            <person name="Chin S.H."/>
            <person name="Dew I."/>
            <person name="Evans C.A."/>
            <person name="Ferriera S."/>
            <person name="Flanigan M."/>
            <person name="Fosler C."/>
            <person name="Glodek A."/>
            <person name="Gu Z."/>
            <person name="Holt R.A."/>
            <person name="Jennings D."/>
            <person name="Kraft C.L."/>
            <person name="Lu F."/>
            <person name="Nguyen T."/>
            <person name="Nusskern D.R."/>
            <person name="Pfannkoch C.M."/>
            <person name="Sitter C."/>
            <person name="Sutton G.G."/>
            <person name="Venter J.C."/>
            <person name="Wang Z."/>
            <person name="Woodage T."/>
            <person name="Zheng X.H."/>
            <person name="Zhong F."/>
        </authorList>
    </citation>
    <scope>NUCLEOTIDE SEQUENCE [LARGE SCALE GENOMIC DNA]</scope>
    <source>
        <strain>BN</strain>
        <strain evidence="2">Sprague-Dawley</strain>
    </source>
</reference>
<evidence type="ECO:0000313" key="2">
    <source>
        <dbReference type="Proteomes" id="UP000234681"/>
    </source>
</evidence>
<accession>A6IZ41</accession>
<evidence type="ECO:0000313" key="1">
    <source>
        <dbReference type="EMBL" id="EDL92519.1"/>
    </source>
</evidence>
<proteinExistence type="predicted"/>
<sequence length="44" mass="4314">SASAPVFAGPLANPCAACCSLICIPEAKPARPVSSCSRALQPAS</sequence>
<organism evidence="1 2">
    <name type="scientific">Rattus norvegicus</name>
    <name type="common">Rat</name>
    <dbReference type="NCBI Taxonomy" id="10116"/>
    <lineage>
        <taxon>Eukaryota</taxon>
        <taxon>Metazoa</taxon>
        <taxon>Chordata</taxon>
        <taxon>Craniata</taxon>
        <taxon>Vertebrata</taxon>
        <taxon>Euteleostomi</taxon>
        <taxon>Mammalia</taxon>
        <taxon>Eutheria</taxon>
        <taxon>Euarchontoglires</taxon>
        <taxon>Glires</taxon>
        <taxon>Rodentia</taxon>
        <taxon>Myomorpha</taxon>
        <taxon>Muroidea</taxon>
        <taxon>Muridae</taxon>
        <taxon>Murinae</taxon>
        <taxon>Rattus</taxon>
    </lineage>
</organism>